<dbReference type="STRING" id="1528.SAMN04488579_11119"/>
<accession>A0A1H3FPY1</accession>
<dbReference type="AlphaFoldDB" id="A0A1H3FPY1"/>
<evidence type="ECO:0000259" key="2">
    <source>
        <dbReference type="Pfam" id="PF01337"/>
    </source>
</evidence>
<comment type="similarity">
    <text evidence="1">Belongs to the barstar family.</text>
</comment>
<gene>
    <name evidence="3" type="ORF">SAMN04488579_11119</name>
</gene>
<dbReference type="Pfam" id="PF01337">
    <property type="entry name" value="Barstar"/>
    <property type="match status" value="1"/>
</dbReference>
<evidence type="ECO:0000313" key="4">
    <source>
        <dbReference type="Proteomes" id="UP000199652"/>
    </source>
</evidence>
<name>A0A1H3FPY1_EUBBA</name>
<dbReference type="Proteomes" id="UP000199652">
    <property type="component" value="Unassembled WGS sequence"/>
</dbReference>
<protein>
    <submittedName>
        <fullName evidence="3">Barstar (Barnase inhibitor)</fullName>
    </submittedName>
</protein>
<dbReference type="Gene3D" id="3.30.370.10">
    <property type="entry name" value="Barstar-like"/>
    <property type="match status" value="1"/>
</dbReference>
<evidence type="ECO:0000313" key="3">
    <source>
        <dbReference type="EMBL" id="SDX92438.1"/>
    </source>
</evidence>
<keyword evidence="4" id="KW-1185">Reference proteome</keyword>
<dbReference type="EMBL" id="FNOU01000011">
    <property type="protein sequence ID" value="SDX92438.1"/>
    <property type="molecule type" value="Genomic_DNA"/>
</dbReference>
<evidence type="ECO:0000256" key="1">
    <source>
        <dbReference type="ARBA" id="ARBA00006845"/>
    </source>
</evidence>
<dbReference type="SUPFAM" id="SSF52038">
    <property type="entry name" value="Barstar-related"/>
    <property type="match status" value="1"/>
</dbReference>
<dbReference type="InterPro" id="IPR035905">
    <property type="entry name" value="Barstar-like_sf"/>
</dbReference>
<reference evidence="4" key="1">
    <citation type="submission" date="2016-10" db="EMBL/GenBank/DDBJ databases">
        <authorList>
            <person name="Varghese N."/>
            <person name="Submissions S."/>
        </authorList>
    </citation>
    <scope>NUCLEOTIDE SEQUENCE [LARGE SCALE GENOMIC DNA]</scope>
    <source>
        <strain evidence="4">VPI 5359</strain>
    </source>
</reference>
<feature type="domain" description="Barstar (barnase inhibitor)" evidence="2">
    <location>
        <begin position="4"/>
        <end position="79"/>
    </location>
</feature>
<dbReference type="RefSeq" id="WP_090307194.1">
    <property type="nucleotide sequence ID" value="NZ_FNOU01000011.1"/>
</dbReference>
<organism evidence="3 4">
    <name type="scientific">Eubacterium barkeri</name>
    <name type="common">Clostridium barkeri</name>
    <dbReference type="NCBI Taxonomy" id="1528"/>
    <lineage>
        <taxon>Bacteria</taxon>
        <taxon>Bacillati</taxon>
        <taxon>Bacillota</taxon>
        <taxon>Clostridia</taxon>
        <taxon>Eubacteriales</taxon>
        <taxon>Eubacteriaceae</taxon>
        <taxon>Eubacterium</taxon>
    </lineage>
</organism>
<sequence length="89" mass="10131">MIDVRLEGDKMITPEKAQSHIKKRMDFEDNYGATPDALWDALNDIEEPTAITLYDTQAMLNNLGQYGYDLLDTFQDAAKVNGDLLFEED</sequence>
<proteinExistence type="inferred from homology"/>
<dbReference type="InterPro" id="IPR000468">
    <property type="entry name" value="Barstar"/>
</dbReference>